<dbReference type="InterPro" id="IPR009056">
    <property type="entry name" value="Cyt_c-like_dom"/>
</dbReference>
<evidence type="ECO:0000256" key="2">
    <source>
        <dbReference type="ARBA" id="ARBA00022617"/>
    </source>
</evidence>
<dbReference type="SUPFAM" id="SSF46626">
    <property type="entry name" value="Cytochrome c"/>
    <property type="match status" value="1"/>
</dbReference>
<organism evidence="8 9">
    <name type="scientific">Parasphingorhabdus litoris</name>
    <dbReference type="NCBI Taxonomy" id="394733"/>
    <lineage>
        <taxon>Bacteria</taxon>
        <taxon>Pseudomonadati</taxon>
        <taxon>Pseudomonadota</taxon>
        <taxon>Alphaproteobacteria</taxon>
        <taxon>Sphingomonadales</taxon>
        <taxon>Sphingomonadaceae</taxon>
        <taxon>Parasphingorhabdus</taxon>
    </lineage>
</organism>
<evidence type="ECO:0000313" key="8">
    <source>
        <dbReference type="EMBL" id="GAA0470891.1"/>
    </source>
</evidence>
<dbReference type="PROSITE" id="PS51257">
    <property type="entry name" value="PROKAR_LIPOPROTEIN"/>
    <property type="match status" value="1"/>
</dbReference>
<keyword evidence="5 6" id="KW-0408">Iron</keyword>
<dbReference type="Proteomes" id="UP001500713">
    <property type="component" value="Unassembled WGS sequence"/>
</dbReference>
<accession>A0ABN1A9F3</accession>
<evidence type="ECO:0000256" key="4">
    <source>
        <dbReference type="ARBA" id="ARBA00022982"/>
    </source>
</evidence>
<keyword evidence="2 6" id="KW-0349">Heme</keyword>
<evidence type="ECO:0000256" key="1">
    <source>
        <dbReference type="ARBA" id="ARBA00022448"/>
    </source>
</evidence>
<dbReference type="PANTHER" id="PTHR40942:SF4">
    <property type="entry name" value="CYTOCHROME C5"/>
    <property type="match status" value="1"/>
</dbReference>
<proteinExistence type="predicted"/>
<dbReference type="InterPro" id="IPR002323">
    <property type="entry name" value="Cyt_CIE"/>
</dbReference>
<protein>
    <recommendedName>
        <fullName evidence="7">Cytochrome c domain-containing protein</fullName>
    </recommendedName>
</protein>
<keyword evidence="4" id="KW-0249">Electron transport</keyword>
<dbReference type="InterPro" id="IPR036909">
    <property type="entry name" value="Cyt_c-like_dom_sf"/>
</dbReference>
<dbReference type="PROSITE" id="PS51007">
    <property type="entry name" value="CYTC"/>
    <property type="match status" value="1"/>
</dbReference>
<dbReference type="PANTHER" id="PTHR40942">
    <property type="match status" value="1"/>
</dbReference>
<dbReference type="EMBL" id="BAAAEM010000002">
    <property type="protein sequence ID" value="GAA0470891.1"/>
    <property type="molecule type" value="Genomic_DNA"/>
</dbReference>
<dbReference type="RefSeq" id="WP_229956468.1">
    <property type="nucleotide sequence ID" value="NZ_BAAAEM010000002.1"/>
</dbReference>
<name>A0ABN1A9F3_9SPHN</name>
<evidence type="ECO:0000259" key="7">
    <source>
        <dbReference type="PROSITE" id="PS51007"/>
    </source>
</evidence>
<evidence type="ECO:0000313" key="9">
    <source>
        <dbReference type="Proteomes" id="UP001500713"/>
    </source>
</evidence>
<sequence length="131" mass="13746">MKKLMVLGFLALAACGQQNDGTTADGKTDAVVDLTPTESDISKAAEAVPAHAQLAAKYDRSCRSCHSTPDAGAPLTAHKAAWDERFKAKDANGLLTSTKNGLNAMPAMGLCNDCTDDELMQLTAFMAGRTI</sequence>
<dbReference type="Pfam" id="PF13442">
    <property type="entry name" value="Cytochrome_CBB3"/>
    <property type="match status" value="1"/>
</dbReference>
<reference evidence="9" key="1">
    <citation type="journal article" date="2019" name="Int. J. Syst. Evol. Microbiol.">
        <title>The Global Catalogue of Microorganisms (GCM) 10K type strain sequencing project: providing services to taxonomists for standard genome sequencing and annotation.</title>
        <authorList>
            <consortium name="The Broad Institute Genomics Platform"/>
            <consortium name="The Broad Institute Genome Sequencing Center for Infectious Disease"/>
            <person name="Wu L."/>
            <person name="Ma J."/>
        </authorList>
    </citation>
    <scope>NUCLEOTIDE SEQUENCE [LARGE SCALE GENOMIC DNA]</scope>
    <source>
        <strain evidence="9">JCM 14162</strain>
    </source>
</reference>
<evidence type="ECO:0000256" key="5">
    <source>
        <dbReference type="ARBA" id="ARBA00023004"/>
    </source>
</evidence>
<evidence type="ECO:0000256" key="6">
    <source>
        <dbReference type="PROSITE-ProRule" id="PRU00433"/>
    </source>
</evidence>
<dbReference type="PRINTS" id="PR00607">
    <property type="entry name" value="CYTCHROMECIE"/>
</dbReference>
<keyword evidence="9" id="KW-1185">Reference proteome</keyword>
<gene>
    <name evidence="8" type="ORF">GCM10009096_09760</name>
</gene>
<keyword evidence="3 6" id="KW-0479">Metal-binding</keyword>
<feature type="domain" description="Cytochrome c" evidence="7">
    <location>
        <begin position="39"/>
        <end position="130"/>
    </location>
</feature>
<keyword evidence="1" id="KW-0813">Transport</keyword>
<evidence type="ECO:0000256" key="3">
    <source>
        <dbReference type="ARBA" id="ARBA00022723"/>
    </source>
</evidence>
<comment type="caution">
    <text evidence="8">The sequence shown here is derived from an EMBL/GenBank/DDBJ whole genome shotgun (WGS) entry which is preliminary data.</text>
</comment>
<dbReference type="Gene3D" id="1.10.760.10">
    <property type="entry name" value="Cytochrome c-like domain"/>
    <property type="match status" value="1"/>
</dbReference>